<dbReference type="PIRSF" id="PIRSF015582">
    <property type="entry name" value="Cit_lyase_B"/>
    <property type="match status" value="1"/>
</dbReference>
<dbReference type="EMBL" id="CP020715">
    <property type="protein sequence ID" value="ARJ06432.1"/>
    <property type="molecule type" value="Genomic_DNA"/>
</dbReference>
<dbReference type="SUPFAM" id="SSF51621">
    <property type="entry name" value="Phosphoenolpyruvate/pyruvate domain"/>
    <property type="match status" value="1"/>
</dbReference>
<dbReference type="GO" id="GO:0003824">
    <property type="term" value="F:catalytic activity"/>
    <property type="evidence" value="ECO:0007669"/>
    <property type="project" value="InterPro"/>
</dbReference>
<proteinExistence type="predicted"/>
<dbReference type="InterPro" id="IPR011206">
    <property type="entry name" value="Citrate_lyase_beta/mcl1/mcl2"/>
</dbReference>
<dbReference type="GO" id="GO:0006107">
    <property type="term" value="P:oxaloacetate metabolic process"/>
    <property type="evidence" value="ECO:0007669"/>
    <property type="project" value="TreeGrafter"/>
</dbReference>
<accession>A0A1X9LPQ1</accession>
<evidence type="ECO:0000256" key="2">
    <source>
        <dbReference type="ARBA" id="ARBA00022723"/>
    </source>
</evidence>
<dbReference type="InterPro" id="IPR040442">
    <property type="entry name" value="Pyrv_kinase-like_dom_sf"/>
</dbReference>
<dbReference type="Gene3D" id="3.20.20.60">
    <property type="entry name" value="Phosphoenolpyruvate-binding domains"/>
    <property type="match status" value="1"/>
</dbReference>
<dbReference type="KEGG" id="cphy:B5808_15325"/>
<dbReference type="InterPro" id="IPR005000">
    <property type="entry name" value="Aldolase/citrate-lyase_domain"/>
</dbReference>
<dbReference type="PANTHER" id="PTHR32308">
    <property type="entry name" value="LYASE BETA SUBUNIT, PUTATIVE (AFU_ORTHOLOGUE AFUA_4G13030)-RELATED"/>
    <property type="match status" value="1"/>
</dbReference>
<dbReference type="PANTHER" id="PTHR32308:SF10">
    <property type="entry name" value="CITRATE LYASE SUBUNIT BETA"/>
    <property type="match status" value="1"/>
</dbReference>
<name>A0A1X9LPQ1_9MICO</name>
<reference evidence="4 5" key="1">
    <citation type="submission" date="2017-04" db="EMBL/GenBank/DDBJ databases">
        <authorList>
            <person name="Afonso C.L."/>
            <person name="Miller P.J."/>
            <person name="Scott M.A."/>
            <person name="Spackman E."/>
            <person name="Goraichik I."/>
            <person name="Dimitrov K.M."/>
            <person name="Suarez D.L."/>
            <person name="Swayne D.E."/>
        </authorList>
    </citation>
    <scope>NUCLEOTIDE SEQUENCE [LARGE SCALE GENOMIC DNA]</scope>
    <source>
        <strain evidence="5">XA(T)</strain>
    </source>
</reference>
<evidence type="ECO:0000256" key="1">
    <source>
        <dbReference type="ARBA" id="ARBA00001946"/>
    </source>
</evidence>
<dbReference type="Pfam" id="PF03328">
    <property type="entry name" value="HpcH_HpaI"/>
    <property type="match status" value="1"/>
</dbReference>
<keyword evidence="3" id="KW-0460">Magnesium</keyword>
<keyword evidence="5" id="KW-1185">Reference proteome</keyword>
<dbReference type="Proteomes" id="UP000192775">
    <property type="component" value="Chromosome"/>
</dbReference>
<evidence type="ECO:0000256" key="3">
    <source>
        <dbReference type="ARBA" id="ARBA00022842"/>
    </source>
</evidence>
<comment type="cofactor">
    <cofactor evidence="1">
        <name>Mg(2+)</name>
        <dbReference type="ChEBI" id="CHEBI:18420"/>
    </cofactor>
</comment>
<gene>
    <name evidence="4" type="ORF">B5808_15325</name>
</gene>
<dbReference type="InterPro" id="IPR015813">
    <property type="entry name" value="Pyrv/PenolPyrv_kinase-like_dom"/>
</dbReference>
<protein>
    <submittedName>
        <fullName evidence="4">Uncharacterized protein</fullName>
    </submittedName>
</protein>
<organism evidence="4 5">
    <name type="scientific">Cnuibacter physcomitrellae</name>
    <dbReference type="NCBI Taxonomy" id="1619308"/>
    <lineage>
        <taxon>Bacteria</taxon>
        <taxon>Bacillati</taxon>
        <taxon>Actinomycetota</taxon>
        <taxon>Actinomycetes</taxon>
        <taxon>Micrococcales</taxon>
        <taxon>Microbacteriaceae</taxon>
        <taxon>Cnuibacter</taxon>
    </lineage>
</organism>
<dbReference type="RefSeq" id="WP_085020570.1">
    <property type="nucleotide sequence ID" value="NZ_BMHD01000001.1"/>
</dbReference>
<evidence type="ECO:0000313" key="5">
    <source>
        <dbReference type="Proteomes" id="UP000192775"/>
    </source>
</evidence>
<dbReference type="GO" id="GO:0000287">
    <property type="term" value="F:magnesium ion binding"/>
    <property type="evidence" value="ECO:0007669"/>
    <property type="project" value="TreeGrafter"/>
</dbReference>
<keyword evidence="2" id="KW-0479">Metal-binding</keyword>
<dbReference type="STRING" id="1619308.B5808_15325"/>
<sequence length="282" mass="29175">MSAATPLVTGLYVPGDRPDRFDKAVATGADLVILDLEDAVRPDAKALAREAVVAWLASAEGREAGARTVLQVRVNEGSAEDLAALAALGADRPPFEVRLPKVETVDELDRVASALPGVPVTALVESARGLEGAATLAAHPVVTRLALGESDLASELGSRADAVLDHLRIRLLVAAKVGGLPAPMLSAYPALRDLEGLRLDTERGRALGAEGRVAVHPSQLPVIRRAFAPAEADVAWARAVLAALDEAGGGVATLADGEMVDPAMRGRAEGILVRAERSADTP</sequence>
<evidence type="ECO:0000313" key="4">
    <source>
        <dbReference type="EMBL" id="ARJ06432.1"/>
    </source>
</evidence>
<dbReference type="AlphaFoldDB" id="A0A1X9LPQ1"/>